<feature type="compositionally biased region" description="Polar residues" evidence="1">
    <location>
        <begin position="278"/>
        <end position="290"/>
    </location>
</feature>
<feature type="domain" description="Protein kinase" evidence="2">
    <location>
        <begin position="1"/>
        <end position="146"/>
    </location>
</feature>
<dbReference type="GO" id="GO:0004672">
    <property type="term" value="F:protein kinase activity"/>
    <property type="evidence" value="ECO:0007669"/>
    <property type="project" value="InterPro"/>
</dbReference>
<proteinExistence type="predicted"/>
<keyword evidence="4" id="KW-1185">Reference proteome</keyword>
<dbReference type="Pfam" id="PF00069">
    <property type="entry name" value="Pkinase"/>
    <property type="match status" value="1"/>
</dbReference>
<evidence type="ECO:0000313" key="3">
    <source>
        <dbReference type="EMBL" id="TDC17821.1"/>
    </source>
</evidence>
<dbReference type="GO" id="GO:0005524">
    <property type="term" value="F:ATP binding"/>
    <property type="evidence" value="ECO:0007669"/>
    <property type="project" value="InterPro"/>
</dbReference>
<dbReference type="SUPFAM" id="SSF56112">
    <property type="entry name" value="Protein kinase-like (PK-like)"/>
    <property type="match status" value="1"/>
</dbReference>
<gene>
    <name evidence="3" type="ORF">E1284_08025</name>
</gene>
<dbReference type="AlphaFoldDB" id="A0A4R4P5S7"/>
<reference evidence="3 4" key="1">
    <citation type="submission" date="2019-03" db="EMBL/GenBank/DDBJ databases">
        <title>Draft genome sequences of novel Actinobacteria.</title>
        <authorList>
            <person name="Sahin N."/>
            <person name="Ay H."/>
            <person name="Saygin H."/>
        </authorList>
    </citation>
    <scope>NUCLEOTIDE SEQUENCE [LARGE SCALE GENOMIC DNA]</scope>
    <source>
        <strain evidence="3 4">DSM 45347</strain>
    </source>
</reference>
<dbReference type="EMBL" id="SMJW01000027">
    <property type="protein sequence ID" value="TDC17821.1"/>
    <property type="molecule type" value="Genomic_DNA"/>
</dbReference>
<dbReference type="OrthoDB" id="582179at2"/>
<dbReference type="InterPro" id="IPR011009">
    <property type="entry name" value="Kinase-like_dom_sf"/>
</dbReference>
<dbReference type="InterPro" id="IPR000719">
    <property type="entry name" value="Prot_kinase_dom"/>
</dbReference>
<evidence type="ECO:0000313" key="4">
    <source>
        <dbReference type="Proteomes" id="UP000295431"/>
    </source>
</evidence>
<accession>A0A4R4P5S7</accession>
<feature type="region of interest" description="Disordered" evidence="1">
    <location>
        <begin position="266"/>
        <end position="293"/>
    </location>
</feature>
<dbReference type="Proteomes" id="UP000295431">
    <property type="component" value="Unassembled WGS sequence"/>
</dbReference>
<comment type="caution">
    <text evidence="3">The sequence shown here is derived from an EMBL/GenBank/DDBJ whole genome shotgun (WGS) entry which is preliminary data.</text>
</comment>
<organism evidence="3 4">
    <name type="scientific">Actinomadura bangladeshensis</name>
    <dbReference type="NCBI Taxonomy" id="453573"/>
    <lineage>
        <taxon>Bacteria</taxon>
        <taxon>Bacillati</taxon>
        <taxon>Actinomycetota</taxon>
        <taxon>Actinomycetes</taxon>
        <taxon>Streptosporangiales</taxon>
        <taxon>Thermomonosporaceae</taxon>
        <taxon>Actinomadura</taxon>
    </lineage>
</organism>
<dbReference type="Gene3D" id="1.10.510.10">
    <property type="entry name" value="Transferase(Phosphotransferase) domain 1"/>
    <property type="match status" value="1"/>
</dbReference>
<name>A0A4R4P5S7_9ACTN</name>
<evidence type="ECO:0000256" key="1">
    <source>
        <dbReference type="SAM" id="MobiDB-lite"/>
    </source>
</evidence>
<sequence>MMLGPDGPRLIDFGIARVLDTGSASQGGGLVGTLRYMPPEVYAGQRAGAEADVFAWGAIMVFAATGTRPSARSILAALTGDPRKEAAGSQDLVAAGAAQAGPYTGWEPCDPALGKVVENAYTVLPLEEQNLVPMWCLGPPGAGAVLRPGVNGRRRVIPGRAWCGAGRPPRAPKRRGPAPGLGLCGLAPIRMGEDAGVLGLACVYRGPQSGLIPAPGVITGGLSEPCLPWSGVVGRVGLEPTTYGLKVGCSRIRTVLSVSDCAASSTSSTIPVPPPSTRCQSVSEPPSRQRANMDGHRTRLTTMGVRVREGSRPENPHQITVAGAWTLRALAGLLNCRGFVVGHGAEL</sequence>
<dbReference type="PROSITE" id="PS50011">
    <property type="entry name" value="PROTEIN_KINASE_DOM"/>
    <property type="match status" value="1"/>
</dbReference>
<evidence type="ECO:0000259" key="2">
    <source>
        <dbReference type="PROSITE" id="PS50011"/>
    </source>
</evidence>
<protein>
    <recommendedName>
        <fullName evidence="2">Protein kinase domain-containing protein</fullName>
    </recommendedName>
</protein>